<evidence type="ECO:0000259" key="7">
    <source>
        <dbReference type="SMART" id="SM00062"/>
    </source>
</evidence>
<dbReference type="PANTHER" id="PTHR30024:SF42">
    <property type="entry name" value="ALIPHATIC SULFONATES-BINDING PROTEIN-RELATED"/>
    <property type="match status" value="1"/>
</dbReference>
<feature type="domain" description="Solute-binding protein family 3/N-terminal" evidence="7">
    <location>
        <begin position="71"/>
        <end position="288"/>
    </location>
</feature>
<proteinExistence type="inferred from homology"/>
<comment type="caution">
    <text evidence="8">The sequence shown here is derived from an EMBL/GenBank/DDBJ whole genome shotgun (WGS) entry which is preliminary data.</text>
</comment>
<protein>
    <recommendedName>
        <fullName evidence="5">Putative aliphatic sulfonates-binding protein</fullName>
    </recommendedName>
</protein>
<dbReference type="InterPro" id="IPR010067">
    <property type="entry name" value="ABC_SsuA_sub-bd"/>
</dbReference>
<dbReference type="NCBIfam" id="TIGR01728">
    <property type="entry name" value="SsuA_fam"/>
    <property type="match status" value="1"/>
</dbReference>
<feature type="region of interest" description="Disordered" evidence="6">
    <location>
        <begin position="46"/>
        <end position="65"/>
    </location>
</feature>
<dbReference type="EMBL" id="QBML01000038">
    <property type="protein sequence ID" value="PZO36629.1"/>
    <property type="molecule type" value="Genomic_DNA"/>
</dbReference>
<evidence type="ECO:0000313" key="8">
    <source>
        <dbReference type="EMBL" id="PZO36629.1"/>
    </source>
</evidence>
<keyword evidence="3" id="KW-0732">Signal</keyword>
<accession>A0A2W4W3H8</accession>
<gene>
    <name evidence="8" type="ORF">DCF19_20675</name>
</gene>
<dbReference type="AlphaFoldDB" id="A0A2W4W3H8"/>
<keyword evidence="2" id="KW-0813">Transport</keyword>
<dbReference type="GO" id="GO:0042626">
    <property type="term" value="F:ATPase-coupled transmembrane transporter activity"/>
    <property type="evidence" value="ECO:0007669"/>
    <property type="project" value="InterPro"/>
</dbReference>
<sequence>MKELPPLFKVFTRPDQVQKIKRRSLLFSAAYGLIVATTLISCSGAPTNTATNSPDNKSVATNSPNSGEKKVIRVVRSKQLGGLAVLEKKELLAKALQPLGYEVKWAEFAAGPQALEALNAKGLDIAYTAESPPVFYQAAGNELIFIGATASNGKGISLLVPKDSPVKSIQDLKGKKIAFQKASIGHYLAVRAFENAGLTINDFESVFLPPPDAAAAFSQGSLAGWFVWDPFVPRTEASGAGRVLFDGEKLRDTRNFISTRRDYYTDNKEAIKIFLSEYEKAEKWIQDNPKEAAELLTDVSKIDVPTLLKMHPKYQYGLRPFSQEIIDEQERVADFWFRLKLIPKRPDVKKGFLTPEEYASFTPSEVLALAKKP</sequence>
<evidence type="ECO:0000256" key="1">
    <source>
        <dbReference type="ARBA" id="ARBA00010742"/>
    </source>
</evidence>
<evidence type="ECO:0000256" key="5">
    <source>
        <dbReference type="ARBA" id="ARBA00070228"/>
    </source>
</evidence>
<dbReference type="PANTHER" id="PTHR30024">
    <property type="entry name" value="ALIPHATIC SULFONATES-BINDING PROTEIN-RELATED"/>
    <property type="match status" value="1"/>
</dbReference>
<dbReference type="SMART" id="SM00062">
    <property type="entry name" value="PBPb"/>
    <property type="match status" value="1"/>
</dbReference>
<organism evidence="8 9">
    <name type="scientific">Pseudanabaena frigida</name>
    <dbReference type="NCBI Taxonomy" id="945775"/>
    <lineage>
        <taxon>Bacteria</taxon>
        <taxon>Bacillati</taxon>
        <taxon>Cyanobacteriota</taxon>
        <taxon>Cyanophyceae</taxon>
        <taxon>Pseudanabaenales</taxon>
        <taxon>Pseudanabaenaceae</taxon>
        <taxon>Pseudanabaena</taxon>
    </lineage>
</organism>
<evidence type="ECO:0000256" key="6">
    <source>
        <dbReference type="SAM" id="MobiDB-lite"/>
    </source>
</evidence>
<dbReference type="SUPFAM" id="SSF53850">
    <property type="entry name" value="Periplasmic binding protein-like II"/>
    <property type="match status" value="1"/>
</dbReference>
<evidence type="ECO:0000256" key="4">
    <source>
        <dbReference type="ARBA" id="ARBA00055538"/>
    </source>
</evidence>
<dbReference type="Gene3D" id="3.40.190.10">
    <property type="entry name" value="Periplasmic binding protein-like II"/>
    <property type="match status" value="2"/>
</dbReference>
<reference evidence="8 9" key="1">
    <citation type="submission" date="2018-04" db="EMBL/GenBank/DDBJ databases">
        <authorList>
            <person name="Go L.Y."/>
            <person name="Mitchell J.A."/>
        </authorList>
    </citation>
    <scope>NUCLEOTIDE SEQUENCE [LARGE SCALE GENOMIC DNA]</scope>
    <source>
        <strain evidence="8">ULC066bin1</strain>
    </source>
</reference>
<reference evidence="8 9" key="2">
    <citation type="submission" date="2018-06" db="EMBL/GenBank/DDBJ databases">
        <title>Metagenomic assembly of (sub)arctic Cyanobacteria and their associated microbiome from non-axenic cultures.</title>
        <authorList>
            <person name="Baurain D."/>
        </authorList>
    </citation>
    <scope>NUCLEOTIDE SEQUENCE [LARGE SCALE GENOMIC DNA]</scope>
    <source>
        <strain evidence="8">ULC066bin1</strain>
    </source>
</reference>
<dbReference type="GO" id="GO:0016020">
    <property type="term" value="C:membrane"/>
    <property type="evidence" value="ECO:0007669"/>
    <property type="project" value="InterPro"/>
</dbReference>
<evidence type="ECO:0000256" key="3">
    <source>
        <dbReference type="ARBA" id="ARBA00022729"/>
    </source>
</evidence>
<evidence type="ECO:0000313" key="9">
    <source>
        <dbReference type="Proteomes" id="UP000249467"/>
    </source>
</evidence>
<name>A0A2W4W3H8_9CYAN</name>
<comment type="function">
    <text evidence="4">Part of a binding-protein-dependent transport system for aliphatic sulfonates. Putative binding protein.</text>
</comment>
<dbReference type="FunFam" id="3.40.190.10:FF:000050">
    <property type="entry name" value="Sulfonate ABC transporter substrate-binding protein"/>
    <property type="match status" value="1"/>
</dbReference>
<dbReference type="Proteomes" id="UP000249467">
    <property type="component" value="Unassembled WGS sequence"/>
</dbReference>
<dbReference type="Pfam" id="PF13379">
    <property type="entry name" value="NMT1_2"/>
    <property type="match status" value="1"/>
</dbReference>
<comment type="similarity">
    <text evidence="1">Belongs to the bacterial solute-binding protein SsuA/TauA family.</text>
</comment>
<evidence type="ECO:0000256" key="2">
    <source>
        <dbReference type="ARBA" id="ARBA00022448"/>
    </source>
</evidence>
<dbReference type="InterPro" id="IPR001638">
    <property type="entry name" value="Solute-binding_3/MltF_N"/>
</dbReference>